<keyword evidence="1" id="KW-1133">Transmembrane helix</keyword>
<name>U1I2V8_9PAST</name>
<organism evidence="2 3">
    <name type="scientific">Gallibacterium anatis 12656/12</name>
    <dbReference type="NCBI Taxonomy" id="1195244"/>
    <lineage>
        <taxon>Bacteria</taxon>
        <taxon>Pseudomonadati</taxon>
        <taxon>Pseudomonadota</taxon>
        <taxon>Gammaproteobacteria</taxon>
        <taxon>Pasteurellales</taxon>
        <taxon>Pasteurellaceae</taxon>
        <taxon>Gallibacterium</taxon>
    </lineage>
</organism>
<gene>
    <name evidence="2" type="ORF">N561_10645</name>
</gene>
<proteinExistence type="predicted"/>
<evidence type="ECO:0000313" key="3">
    <source>
        <dbReference type="Proteomes" id="UP000016529"/>
    </source>
</evidence>
<evidence type="ECO:0000256" key="1">
    <source>
        <dbReference type="SAM" id="Phobius"/>
    </source>
</evidence>
<keyword evidence="1" id="KW-0472">Membrane</keyword>
<dbReference type="RefSeq" id="WP_021462269.1">
    <property type="nucleotide sequence ID" value="NZ_AVOX01000055.1"/>
</dbReference>
<keyword evidence="1" id="KW-0812">Transmembrane</keyword>
<evidence type="ECO:0000313" key="2">
    <source>
        <dbReference type="EMBL" id="ERF77620.1"/>
    </source>
</evidence>
<sequence>MGYGKGKIEYSIKRVIVGFKQWDAPLWIKNSVAVGALIIGLYLLYMLFPILIILIIIPALYIYSTFYHEGSEIYQLNKLREEVSDLKNELRKNK</sequence>
<protein>
    <submittedName>
        <fullName evidence="2">Uncharacterized protein</fullName>
    </submittedName>
</protein>
<dbReference type="Proteomes" id="UP000016529">
    <property type="component" value="Unassembled WGS sequence"/>
</dbReference>
<dbReference type="EMBL" id="AVOX01000055">
    <property type="protein sequence ID" value="ERF77620.1"/>
    <property type="molecule type" value="Genomic_DNA"/>
</dbReference>
<reference evidence="2 3" key="1">
    <citation type="journal article" date="2013" name="Genome Announc.">
        <title>Draft Genome Sequence of Gallibacterium anatis bv. haemolytica 12656-12 Liver, an Isolate Obtained from the Liver of a Septicemic Chicken.</title>
        <authorList>
            <person name="Kudirkiene E."/>
            <person name="Christensen H."/>
            <person name="Bojesen A.M."/>
        </authorList>
    </citation>
    <scope>NUCLEOTIDE SEQUENCE [LARGE SCALE GENOMIC DNA]</scope>
    <source>
        <strain evidence="2">12656/12</strain>
    </source>
</reference>
<feature type="transmembrane region" description="Helical" evidence="1">
    <location>
        <begin position="32"/>
        <end position="63"/>
    </location>
</feature>
<dbReference type="AlphaFoldDB" id="U1I2V8"/>
<comment type="caution">
    <text evidence="2">The sequence shown here is derived from an EMBL/GenBank/DDBJ whole genome shotgun (WGS) entry which is preliminary data.</text>
</comment>
<accession>U1I2V8</accession>